<feature type="compositionally biased region" description="Polar residues" evidence="1">
    <location>
        <begin position="20"/>
        <end position="33"/>
    </location>
</feature>
<proteinExistence type="predicted"/>
<gene>
    <name evidence="2" type="ORF">CEXT_496281</name>
</gene>
<dbReference type="AlphaFoldDB" id="A0AAV4RDC1"/>
<organism evidence="2 3">
    <name type="scientific">Caerostris extrusa</name>
    <name type="common">Bark spider</name>
    <name type="synonym">Caerostris bankana</name>
    <dbReference type="NCBI Taxonomy" id="172846"/>
    <lineage>
        <taxon>Eukaryota</taxon>
        <taxon>Metazoa</taxon>
        <taxon>Ecdysozoa</taxon>
        <taxon>Arthropoda</taxon>
        <taxon>Chelicerata</taxon>
        <taxon>Arachnida</taxon>
        <taxon>Araneae</taxon>
        <taxon>Araneomorphae</taxon>
        <taxon>Entelegynae</taxon>
        <taxon>Araneoidea</taxon>
        <taxon>Araneidae</taxon>
        <taxon>Caerostris</taxon>
    </lineage>
</organism>
<comment type="caution">
    <text evidence="2">The sequence shown here is derived from an EMBL/GenBank/DDBJ whole genome shotgun (WGS) entry which is preliminary data.</text>
</comment>
<keyword evidence="3" id="KW-1185">Reference proteome</keyword>
<sequence length="156" mass="17532">MPKPSRSKSQRNTRGAIWWTLSSPGTKNSTTHQGKPESKANTRAHGCPRKFFFSTFGIKTSDLEETKPTPPKETAPPTDQVDNDIRKSALDMAIKSRRALDKLEKAEPSSESAATLKGHLTFFTDNYKSNLRVVLKDNTIYPTHHRNYKPSSTQKT</sequence>
<protein>
    <submittedName>
        <fullName evidence="2">Uncharacterized protein</fullName>
    </submittedName>
</protein>
<accession>A0AAV4RDC1</accession>
<dbReference type="EMBL" id="BPLR01007865">
    <property type="protein sequence ID" value="GIY20288.1"/>
    <property type="molecule type" value="Genomic_DNA"/>
</dbReference>
<reference evidence="2 3" key="1">
    <citation type="submission" date="2021-06" db="EMBL/GenBank/DDBJ databases">
        <title>Caerostris extrusa draft genome.</title>
        <authorList>
            <person name="Kono N."/>
            <person name="Arakawa K."/>
        </authorList>
    </citation>
    <scope>NUCLEOTIDE SEQUENCE [LARGE SCALE GENOMIC DNA]</scope>
</reference>
<evidence type="ECO:0000256" key="1">
    <source>
        <dbReference type="SAM" id="MobiDB-lite"/>
    </source>
</evidence>
<evidence type="ECO:0000313" key="2">
    <source>
        <dbReference type="EMBL" id="GIY20288.1"/>
    </source>
</evidence>
<evidence type="ECO:0000313" key="3">
    <source>
        <dbReference type="Proteomes" id="UP001054945"/>
    </source>
</evidence>
<dbReference type="Proteomes" id="UP001054945">
    <property type="component" value="Unassembled WGS sequence"/>
</dbReference>
<name>A0AAV4RDC1_CAEEX</name>
<feature type="compositionally biased region" description="Basic residues" evidence="1">
    <location>
        <begin position="1"/>
        <end position="11"/>
    </location>
</feature>
<feature type="region of interest" description="Disordered" evidence="1">
    <location>
        <begin position="58"/>
        <end position="86"/>
    </location>
</feature>
<feature type="region of interest" description="Disordered" evidence="1">
    <location>
        <begin position="1"/>
        <end position="44"/>
    </location>
</feature>